<feature type="chain" id="PRO_5025573019" description="Secreted protein" evidence="1">
    <location>
        <begin position="29"/>
        <end position="163"/>
    </location>
</feature>
<evidence type="ECO:0000313" key="3">
    <source>
        <dbReference type="Proteomes" id="UP000799440"/>
    </source>
</evidence>
<proteinExistence type="predicted"/>
<protein>
    <recommendedName>
        <fullName evidence="4">Secreted protein</fullName>
    </recommendedName>
</protein>
<reference evidence="2" key="1">
    <citation type="journal article" date="2020" name="Stud. Mycol.">
        <title>101 Dothideomycetes genomes: a test case for predicting lifestyles and emergence of pathogens.</title>
        <authorList>
            <person name="Haridas S."/>
            <person name="Albert R."/>
            <person name="Binder M."/>
            <person name="Bloem J."/>
            <person name="Labutti K."/>
            <person name="Salamov A."/>
            <person name="Andreopoulos B."/>
            <person name="Baker S."/>
            <person name="Barry K."/>
            <person name="Bills G."/>
            <person name="Bluhm B."/>
            <person name="Cannon C."/>
            <person name="Castanera R."/>
            <person name="Culley D."/>
            <person name="Daum C."/>
            <person name="Ezra D."/>
            <person name="Gonzalez J."/>
            <person name="Henrissat B."/>
            <person name="Kuo A."/>
            <person name="Liang C."/>
            <person name="Lipzen A."/>
            <person name="Lutzoni F."/>
            <person name="Magnuson J."/>
            <person name="Mondo S."/>
            <person name="Nolan M."/>
            <person name="Ohm R."/>
            <person name="Pangilinan J."/>
            <person name="Park H.-J."/>
            <person name="Ramirez L."/>
            <person name="Alfaro M."/>
            <person name="Sun H."/>
            <person name="Tritt A."/>
            <person name="Yoshinaga Y."/>
            <person name="Zwiers L.-H."/>
            <person name="Turgeon B."/>
            <person name="Goodwin S."/>
            <person name="Spatafora J."/>
            <person name="Crous P."/>
            <person name="Grigoriev I."/>
        </authorList>
    </citation>
    <scope>NUCLEOTIDE SEQUENCE</scope>
    <source>
        <strain evidence="2">CBS 119925</strain>
    </source>
</reference>
<evidence type="ECO:0000256" key="1">
    <source>
        <dbReference type="SAM" id="SignalP"/>
    </source>
</evidence>
<keyword evidence="3" id="KW-1185">Reference proteome</keyword>
<accession>A0A6A6VH79</accession>
<sequence>MDCSPFYASLLFLRHPLLFFSILLTAPSKPPAMPKSLGCAMNNAGSWADTSPNFEPRVLHFSNSLVYPESRTRRMRHRDRDVCFSGTERDRSKVETVGGCLTAVGMSTWKHSDLYFSTVYSIVLRLSGRFYCADFVDGCRARYGSLPERGGYASGGLKTWQYV</sequence>
<dbReference type="EMBL" id="MU006569">
    <property type="protein sequence ID" value="KAF2748457.1"/>
    <property type="molecule type" value="Genomic_DNA"/>
</dbReference>
<evidence type="ECO:0008006" key="4">
    <source>
        <dbReference type="Google" id="ProtNLM"/>
    </source>
</evidence>
<name>A0A6A6VH79_9PLEO</name>
<dbReference type="AlphaFoldDB" id="A0A6A6VH79"/>
<evidence type="ECO:0000313" key="2">
    <source>
        <dbReference type="EMBL" id="KAF2748457.1"/>
    </source>
</evidence>
<dbReference type="Proteomes" id="UP000799440">
    <property type="component" value="Unassembled WGS sequence"/>
</dbReference>
<organism evidence="2 3">
    <name type="scientific">Sporormia fimetaria CBS 119925</name>
    <dbReference type="NCBI Taxonomy" id="1340428"/>
    <lineage>
        <taxon>Eukaryota</taxon>
        <taxon>Fungi</taxon>
        <taxon>Dikarya</taxon>
        <taxon>Ascomycota</taxon>
        <taxon>Pezizomycotina</taxon>
        <taxon>Dothideomycetes</taxon>
        <taxon>Pleosporomycetidae</taxon>
        <taxon>Pleosporales</taxon>
        <taxon>Sporormiaceae</taxon>
        <taxon>Sporormia</taxon>
    </lineage>
</organism>
<keyword evidence="1" id="KW-0732">Signal</keyword>
<gene>
    <name evidence="2" type="ORF">M011DRAFT_349817</name>
</gene>
<feature type="signal peptide" evidence="1">
    <location>
        <begin position="1"/>
        <end position="28"/>
    </location>
</feature>